<dbReference type="PROSITE" id="PS00444">
    <property type="entry name" value="POLYPRENYL_SYNTHASE_2"/>
    <property type="match status" value="1"/>
</dbReference>
<dbReference type="PATRIC" id="fig|751945.3.peg.1848"/>
<name>K7R0T4_THEOS</name>
<comment type="cofactor">
    <cofactor evidence="1">
        <name>Mg(2+)</name>
        <dbReference type="ChEBI" id="CHEBI:18420"/>
    </cofactor>
</comment>
<dbReference type="OrthoDB" id="9805316at2"/>
<dbReference type="Gene3D" id="1.10.600.10">
    <property type="entry name" value="Farnesyl Diphosphate Synthase"/>
    <property type="match status" value="1"/>
</dbReference>
<dbReference type="SUPFAM" id="SSF48576">
    <property type="entry name" value="Terpenoid synthases"/>
    <property type="match status" value="1"/>
</dbReference>
<accession>K7R0T4</accession>
<organism evidence="7 8">
    <name type="scientific">Thermus oshimai JL-2</name>
    <dbReference type="NCBI Taxonomy" id="751945"/>
    <lineage>
        <taxon>Bacteria</taxon>
        <taxon>Thermotogati</taxon>
        <taxon>Deinococcota</taxon>
        <taxon>Deinococci</taxon>
        <taxon>Thermales</taxon>
        <taxon>Thermaceae</taxon>
        <taxon>Thermus</taxon>
    </lineage>
</organism>
<dbReference type="GO" id="GO:0004659">
    <property type="term" value="F:prenyltransferase activity"/>
    <property type="evidence" value="ECO:0007669"/>
    <property type="project" value="InterPro"/>
</dbReference>
<evidence type="ECO:0000256" key="2">
    <source>
        <dbReference type="ARBA" id="ARBA00006706"/>
    </source>
</evidence>
<dbReference type="InterPro" id="IPR033749">
    <property type="entry name" value="Polyprenyl_synt_CS"/>
</dbReference>
<keyword evidence="3 6" id="KW-0808">Transferase</keyword>
<dbReference type="PROSITE" id="PS00723">
    <property type="entry name" value="POLYPRENYL_SYNTHASE_1"/>
    <property type="match status" value="1"/>
</dbReference>
<evidence type="ECO:0000313" key="7">
    <source>
        <dbReference type="EMBL" id="AFV76900.1"/>
    </source>
</evidence>
<dbReference type="AlphaFoldDB" id="K7R0T4"/>
<dbReference type="PANTHER" id="PTHR12001:SF85">
    <property type="entry name" value="SHORT CHAIN ISOPRENYL DIPHOSPHATE SYNTHASE"/>
    <property type="match status" value="1"/>
</dbReference>
<evidence type="ECO:0000256" key="4">
    <source>
        <dbReference type="ARBA" id="ARBA00022723"/>
    </source>
</evidence>
<dbReference type="PANTHER" id="PTHR12001">
    <property type="entry name" value="GERANYLGERANYL PYROPHOSPHATE SYNTHASE"/>
    <property type="match status" value="1"/>
</dbReference>
<evidence type="ECO:0000256" key="5">
    <source>
        <dbReference type="ARBA" id="ARBA00022842"/>
    </source>
</evidence>
<dbReference type="EMBL" id="CP003249">
    <property type="protein sequence ID" value="AFV76900.1"/>
    <property type="molecule type" value="Genomic_DNA"/>
</dbReference>
<dbReference type="Proteomes" id="UP000000211">
    <property type="component" value="Chromosome"/>
</dbReference>
<reference evidence="7 8" key="1">
    <citation type="journal article" date="2013" name="Genome Announc.">
        <title>Whole Genome Sequencing of Thermus oshimai JL-2 and Thermus thermophilus JL-18, Incomplete Denitrifiers from the United States Great Basin.</title>
        <authorList>
            <person name="Murugapiran S.K."/>
            <person name="Huntemann M."/>
            <person name="Wei C.L."/>
            <person name="Han J."/>
            <person name="Detter J.C."/>
            <person name="Han C.S."/>
            <person name="Erkkila T.H."/>
            <person name="Teshima H."/>
            <person name="Chen A."/>
            <person name="Kyrpides N."/>
            <person name="Mavrommatis K."/>
            <person name="Markowitz V."/>
            <person name="Szeto E."/>
            <person name="Ivanova N."/>
            <person name="Pagani I."/>
            <person name="Lam J."/>
            <person name="McDonald A.I."/>
            <person name="Dodsworth J.A."/>
            <person name="Pati A."/>
            <person name="Goodwin L."/>
            <person name="Peters L."/>
            <person name="Pitluck S."/>
            <person name="Woyke T."/>
            <person name="Hedlund B.P."/>
        </authorList>
    </citation>
    <scope>NUCLEOTIDE SEQUENCE</scope>
    <source>
        <strain evidence="7 8">JL-2</strain>
    </source>
</reference>
<keyword evidence="8" id="KW-1185">Reference proteome</keyword>
<keyword evidence="5" id="KW-0460">Magnesium</keyword>
<evidence type="ECO:0000256" key="1">
    <source>
        <dbReference type="ARBA" id="ARBA00001946"/>
    </source>
</evidence>
<dbReference type="SFLD" id="SFLDG01017">
    <property type="entry name" value="Polyprenyl_Transferase_Like"/>
    <property type="match status" value="1"/>
</dbReference>
<dbReference type="STRING" id="751945.Theos_1886"/>
<gene>
    <name evidence="7" type="ORF">Theos_1886</name>
</gene>
<evidence type="ECO:0000256" key="6">
    <source>
        <dbReference type="RuleBase" id="RU004466"/>
    </source>
</evidence>
<sequence length="329" mass="36115">MTPAPEEAREALRARLLARLSHPDPGYQALLQDYPRRGGKMLRGLLTLYAGLAHGAPLEAALEAGVALELFQNWVLIHDDIEDGSLERRGRPALHRLHPMPLALNAGDALHAEMWGLLVGGLARGLWGREVLEEFYALVRRTAYGQHLDLSWTLSGRFDLTPEDYLFMVGEKAAYYTAVAPLRLGAFLGGKVPPSAYEAGGLKLGAAFQIVDDLLNLKATEAYGKEEAGDLYEGKRTLVLLAYLEGAPPEERERALSLLRLPREAKPAGEVAWLKERLLASSAFSKTEATARRLLEEGLALLKPHLEALSPEPARTLMGLLHALVERRA</sequence>
<keyword evidence="4" id="KW-0479">Metal-binding</keyword>
<protein>
    <submittedName>
        <fullName evidence="7">Geranylgeranyl pyrophosphate synthase</fullName>
    </submittedName>
</protein>
<dbReference type="SFLD" id="SFLDS00005">
    <property type="entry name" value="Isoprenoid_Synthase_Type_I"/>
    <property type="match status" value="1"/>
</dbReference>
<dbReference type="GO" id="GO:0008299">
    <property type="term" value="P:isoprenoid biosynthetic process"/>
    <property type="evidence" value="ECO:0007669"/>
    <property type="project" value="InterPro"/>
</dbReference>
<evidence type="ECO:0000256" key="3">
    <source>
        <dbReference type="ARBA" id="ARBA00022679"/>
    </source>
</evidence>
<proteinExistence type="inferred from homology"/>
<dbReference type="CDD" id="cd00685">
    <property type="entry name" value="Trans_IPPS_HT"/>
    <property type="match status" value="1"/>
</dbReference>
<dbReference type="InterPro" id="IPR000092">
    <property type="entry name" value="Polyprenyl_synt"/>
</dbReference>
<evidence type="ECO:0000313" key="8">
    <source>
        <dbReference type="Proteomes" id="UP000000211"/>
    </source>
</evidence>
<dbReference type="GO" id="GO:0046872">
    <property type="term" value="F:metal ion binding"/>
    <property type="evidence" value="ECO:0007669"/>
    <property type="project" value="UniProtKB-KW"/>
</dbReference>
<dbReference type="HOGENOM" id="CLU_014015_2_1_0"/>
<dbReference type="InterPro" id="IPR008949">
    <property type="entry name" value="Isoprenoid_synthase_dom_sf"/>
</dbReference>
<dbReference type="eggNOG" id="COG0142">
    <property type="taxonomic scope" value="Bacteria"/>
</dbReference>
<dbReference type="RefSeq" id="WP_016330079.1">
    <property type="nucleotide sequence ID" value="NC_019386.1"/>
</dbReference>
<dbReference type="KEGG" id="tos:Theos_1886"/>
<dbReference type="Pfam" id="PF00348">
    <property type="entry name" value="polyprenyl_synt"/>
    <property type="match status" value="1"/>
</dbReference>
<comment type="similarity">
    <text evidence="2 6">Belongs to the FPP/GGPP synthase family.</text>
</comment>